<reference evidence="2 3" key="1">
    <citation type="submission" date="2019-06" db="EMBL/GenBank/DDBJ databases">
        <title>Sequencing the genomes of 1000 actinobacteria strains.</title>
        <authorList>
            <person name="Klenk H.-P."/>
        </authorList>
    </citation>
    <scope>NUCLEOTIDE SEQUENCE [LARGE SCALE GENOMIC DNA]</scope>
    <source>
        <strain evidence="2 3">DSM 43866</strain>
    </source>
</reference>
<keyword evidence="1" id="KW-1133">Transmembrane helix</keyword>
<keyword evidence="1" id="KW-0812">Transmembrane</keyword>
<evidence type="ECO:0000313" key="3">
    <source>
        <dbReference type="Proteomes" id="UP000320239"/>
    </source>
</evidence>
<comment type="caution">
    <text evidence="2">The sequence shown here is derived from an EMBL/GenBank/DDBJ whole genome shotgun (WGS) entry which is preliminary data.</text>
</comment>
<accession>A0A561WKH7</accession>
<evidence type="ECO:0008006" key="4">
    <source>
        <dbReference type="Google" id="ProtNLM"/>
    </source>
</evidence>
<gene>
    <name evidence="2" type="ORF">FHX34_102930</name>
</gene>
<dbReference type="EMBL" id="VIWY01000002">
    <property type="protein sequence ID" value="TWG24374.1"/>
    <property type="molecule type" value="Genomic_DNA"/>
</dbReference>
<proteinExistence type="predicted"/>
<feature type="transmembrane region" description="Helical" evidence="1">
    <location>
        <begin position="91"/>
        <end position="109"/>
    </location>
</feature>
<feature type="transmembrane region" description="Helical" evidence="1">
    <location>
        <begin position="121"/>
        <end position="138"/>
    </location>
</feature>
<keyword evidence="3" id="KW-1185">Reference proteome</keyword>
<name>A0A561WKH7_ACTTI</name>
<feature type="transmembrane region" description="Helical" evidence="1">
    <location>
        <begin position="27"/>
        <end position="49"/>
    </location>
</feature>
<dbReference type="AlphaFoldDB" id="A0A561WKH7"/>
<sequence length="139" mass="14679">MPCRKAPTPAPVDPVFAVLASFPAVEALRLILLFVHLVGFALLLGGAITQLLSGTFRIGPAVLWGSIIQLVSGLGLAAPLRGGGDHEPDPIKLGVKLLLAVLIFIMVFVPRKREAVNKGHYIGIVALTLANAAVAVFWR</sequence>
<dbReference type="Proteomes" id="UP000320239">
    <property type="component" value="Unassembled WGS sequence"/>
</dbReference>
<evidence type="ECO:0000313" key="2">
    <source>
        <dbReference type="EMBL" id="TWG24374.1"/>
    </source>
</evidence>
<feature type="transmembrane region" description="Helical" evidence="1">
    <location>
        <begin position="61"/>
        <end position="79"/>
    </location>
</feature>
<evidence type="ECO:0000256" key="1">
    <source>
        <dbReference type="SAM" id="Phobius"/>
    </source>
</evidence>
<keyword evidence="1" id="KW-0472">Membrane</keyword>
<organism evidence="2 3">
    <name type="scientific">Actinoplanes teichomyceticus</name>
    <dbReference type="NCBI Taxonomy" id="1867"/>
    <lineage>
        <taxon>Bacteria</taxon>
        <taxon>Bacillati</taxon>
        <taxon>Actinomycetota</taxon>
        <taxon>Actinomycetes</taxon>
        <taxon>Micromonosporales</taxon>
        <taxon>Micromonosporaceae</taxon>
        <taxon>Actinoplanes</taxon>
    </lineage>
</organism>
<protein>
    <recommendedName>
        <fullName evidence="4">Integral membrane protein</fullName>
    </recommendedName>
</protein>